<feature type="region of interest" description="Disordered" evidence="1">
    <location>
        <begin position="16"/>
        <end position="44"/>
    </location>
</feature>
<feature type="compositionally biased region" description="Basic and acidic residues" evidence="1">
    <location>
        <begin position="16"/>
        <end position="25"/>
    </location>
</feature>
<evidence type="ECO:0000313" key="2">
    <source>
        <dbReference type="EMBL" id="KAG7517706.1"/>
    </source>
</evidence>
<keyword evidence="3" id="KW-1185">Reference proteome</keyword>
<organism evidence="2 3">
    <name type="scientific">Solea senegalensis</name>
    <name type="common">Senegalese sole</name>
    <dbReference type="NCBI Taxonomy" id="28829"/>
    <lineage>
        <taxon>Eukaryota</taxon>
        <taxon>Metazoa</taxon>
        <taxon>Chordata</taxon>
        <taxon>Craniata</taxon>
        <taxon>Vertebrata</taxon>
        <taxon>Euteleostomi</taxon>
        <taxon>Actinopterygii</taxon>
        <taxon>Neopterygii</taxon>
        <taxon>Teleostei</taxon>
        <taxon>Neoteleostei</taxon>
        <taxon>Acanthomorphata</taxon>
        <taxon>Carangaria</taxon>
        <taxon>Pleuronectiformes</taxon>
        <taxon>Pleuronectoidei</taxon>
        <taxon>Soleidae</taxon>
        <taxon>Solea</taxon>
    </lineage>
</organism>
<name>A0AAV6SIX1_SOLSE</name>
<evidence type="ECO:0000256" key="1">
    <source>
        <dbReference type="SAM" id="MobiDB-lite"/>
    </source>
</evidence>
<accession>A0AAV6SIX1</accession>
<proteinExistence type="predicted"/>
<dbReference type="EMBL" id="JAGKHQ010000004">
    <property type="protein sequence ID" value="KAG7517706.1"/>
    <property type="molecule type" value="Genomic_DNA"/>
</dbReference>
<dbReference type="AlphaFoldDB" id="A0AAV6SIX1"/>
<gene>
    <name evidence="2" type="ORF">JOB18_014541</name>
</gene>
<dbReference type="Proteomes" id="UP000693946">
    <property type="component" value="Linkage Group LG12"/>
</dbReference>
<reference evidence="2 3" key="1">
    <citation type="journal article" date="2021" name="Sci. Rep.">
        <title>Chromosome anchoring in Senegalese sole (Solea senegalensis) reveals sex-associated markers and genome rearrangements in flatfish.</title>
        <authorList>
            <person name="Guerrero-Cozar I."/>
            <person name="Gomez-Garrido J."/>
            <person name="Berbel C."/>
            <person name="Martinez-Blanch J.F."/>
            <person name="Alioto T."/>
            <person name="Claros M.G."/>
            <person name="Gagnaire P.A."/>
            <person name="Manchado M."/>
        </authorList>
    </citation>
    <scope>NUCLEOTIDE SEQUENCE [LARGE SCALE GENOMIC DNA]</scope>
    <source>
        <strain evidence="2">Sse05_10M</strain>
    </source>
</reference>
<sequence length="120" mass="13942">MEKPLLSSLTFLHDLQRRNDADQRSNTRKFQQPAGTKPEESDIPCDTSVIRGHMLLFGKNCQSPEFVPVHPEYMEMFHRMEFAIIGFQIKTPNHPPLKTQQKVEEVHKEIRHIAVPIRIG</sequence>
<evidence type="ECO:0000313" key="3">
    <source>
        <dbReference type="Proteomes" id="UP000693946"/>
    </source>
</evidence>
<comment type="caution">
    <text evidence="2">The sequence shown here is derived from an EMBL/GenBank/DDBJ whole genome shotgun (WGS) entry which is preliminary data.</text>
</comment>
<protein>
    <submittedName>
        <fullName evidence="2">Uncharacterized protein</fullName>
    </submittedName>
</protein>